<evidence type="ECO:0000313" key="1">
    <source>
        <dbReference type="EMBL" id="MBR0596938.1"/>
    </source>
</evidence>
<dbReference type="RefSeq" id="WP_227017069.1">
    <property type="nucleotide sequence ID" value="NZ_JAGSND010000002.1"/>
</dbReference>
<comment type="caution">
    <text evidence="1">The sequence shown here is derived from an EMBL/GenBank/DDBJ whole genome shotgun (WGS) entry which is preliminary data.</text>
</comment>
<reference evidence="1" key="1">
    <citation type="submission" date="2021-04" db="EMBL/GenBank/DDBJ databases">
        <title>Sinoanaerobacter chloroacetimidivorans sp. nov., an obligate anaerobic bacterium isolated from anaerobic sludge.</title>
        <authorList>
            <person name="Bao Y."/>
        </authorList>
    </citation>
    <scope>NUCLEOTIDE SEQUENCE</scope>
    <source>
        <strain evidence="1">BAD-6</strain>
    </source>
</reference>
<evidence type="ECO:0000313" key="2">
    <source>
        <dbReference type="Proteomes" id="UP000675664"/>
    </source>
</evidence>
<dbReference type="Proteomes" id="UP000675664">
    <property type="component" value="Unassembled WGS sequence"/>
</dbReference>
<dbReference type="AlphaFoldDB" id="A0A8J7VZP4"/>
<gene>
    <name evidence="1" type="ORF">KCX82_03520</name>
</gene>
<reference evidence="1" key="2">
    <citation type="submission" date="2021-04" db="EMBL/GenBank/DDBJ databases">
        <authorList>
            <person name="Liu J."/>
        </authorList>
    </citation>
    <scope>NUCLEOTIDE SEQUENCE</scope>
    <source>
        <strain evidence="1">BAD-6</strain>
    </source>
</reference>
<proteinExistence type="predicted"/>
<organism evidence="1 2">
    <name type="scientific">Sinanaerobacter chloroacetimidivorans</name>
    <dbReference type="NCBI Taxonomy" id="2818044"/>
    <lineage>
        <taxon>Bacteria</taxon>
        <taxon>Bacillati</taxon>
        <taxon>Bacillota</taxon>
        <taxon>Clostridia</taxon>
        <taxon>Peptostreptococcales</taxon>
        <taxon>Anaerovoracaceae</taxon>
        <taxon>Sinanaerobacter</taxon>
    </lineage>
</organism>
<protein>
    <submittedName>
        <fullName evidence="1">Uncharacterized protein</fullName>
    </submittedName>
</protein>
<sequence length="203" mass="22893">MFMSKDSNSTHVSKTSLKQIKVPQDGQLSKKGTVTKDTRTANEIDYSIAEIVEKINHAGFISKFSCSGLKKDHPYNDVKHDGAYISFLRQDNDTEALAFIKKAAISLHMTVEHCIISRRPALVVRIDKDKAGNSLSDRIKMANETMDHIYGYHSKRPYGAYTKDLEAIISRSGGLIYDSDEKIETVWKKFGDLLLKSRYQNAS</sequence>
<name>A0A8J7VZP4_9FIRM</name>
<accession>A0A8J7VZP4</accession>
<keyword evidence="2" id="KW-1185">Reference proteome</keyword>
<dbReference type="EMBL" id="JAGSND010000002">
    <property type="protein sequence ID" value="MBR0596938.1"/>
    <property type="molecule type" value="Genomic_DNA"/>
</dbReference>